<comment type="similarity">
    <text evidence="1">Belongs to the bacterial solute-binding protein 5 family.</text>
</comment>
<feature type="chain" id="PRO_5010447056" description="Solute-binding protein family 5 domain-containing protein" evidence="4">
    <location>
        <begin position="26"/>
        <end position="548"/>
    </location>
</feature>
<evidence type="ECO:0000313" key="9">
    <source>
        <dbReference type="Proteomes" id="UP000070659"/>
    </source>
</evidence>
<keyword evidence="3 4" id="KW-0732">Signal</keyword>
<reference evidence="8" key="1">
    <citation type="submission" date="2015-02" db="EMBL/GenBank/DDBJ databases">
        <title>Physiological reanalysis, assessment of diazotrophy, and genome sequences of multiple isolates of Streptomyces thermoautotrophicus.</title>
        <authorList>
            <person name="MacKellar D.C."/>
            <person name="Lieber L."/>
            <person name="Norman J."/>
            <person name="Bolger A."/>
            <person name="Tobin C."/>
            <person name="Murray J.W."/>
            <person name="Friesen M."/>
            <person name="Prell J."/>
        </authorList>
    </citation>
    <scope>NUCLEOTIDE SEQUENCE [LARGE SCALE GENOMIC DNA]</scope>
    <source>
        <strain evidence="8">UBT1</strain>
    </source>
</reference>
<accession>A0A132N6J9</accession>
<dbReference type="AlphaFoldDB" id="A0A132N6J9"/>
<dbReference type="Pfam" id="PF00496">
    <property type="entry name" value="SBP_bac_5"/>
    <property type="match status" value="1"/>
</dbReference>
<dbReference type="EMBL" id="JYIJ01000010">
    <property type="protein sequence ID" value="KWX05781.1"/>
    <property type="molecule type" value="Genomic_DNA"/>
</dbReference>
<dbReference type="CDD" id="cd08493">
    <property type="entry name" value="PBP2_DppA_like"/>
    <property type="match status" value="1"/>
</dbReference>
<name>A0A132N6J9_9ACTN</name>
<dbReference type="GO" id="GO:0042597">
    <property type="term" value="C:periplasmic space"/>
    <property type="evidence" value="ECO:0007669"/>
    <property type="project" value="UniProtKB-ARBA"/>
</dbReference>
<sequence>MRVNGKRRRRLLALALAGTLAGALAACGGQGGGGGKDVFVFGTGSEPKTIYGPYASDGETFRVVRQIYEGLVTNEPGTTKIVPALAEKWEADASGKVWTFHLRQGVKFHDGTDFNAQAVCFNFDRWYNYTGASQSPDVTYYWQTVFGGFKKNEDPKLGPSLYQSCEAKDPQTAVITLSKPSASFIPALSLPAFSIASPAALQKYGDQLTISNGSVQYTGKIGENPVGTGPYKFKEWKRGDRLVLERNDEYWGEKAKIKTLVFRAISDNQARLQELQSGGIDGYDLVAAEDIPKLRDQYNLLEREALNVAYIGFNQKKKPLDDIRVRKAIAHAINREALVKSKYPPGAEVAKEFLAPAIEGWTPDVPQYEYNPDKAKQLLAEAGQTNLTLEFWYPSSGGSRPYAPDPSANFQSFKADLEKVGIKVVAKGVPWTPDFLGAVDSGKAQMYLIGWNADFADADNFLGVFFQAEQPRFGFNNPQIFNLLNQAEQETDPAKRVELYQQANKVVMDFLPGVPYAHTKSYLVIRKEFTGLKADPLSNEVFAKVSPA</sequence>
<organism evidence="6 9">
    <name type="scientific">Carbonactinospora thermoautotrophica</name>
    <dbReference type="NCBI Taxonomy" id="1469144"/>
    <lineage>
        <taxon>Bacteria</taxon>
        <taxon>Bacillati</taxon>
        <taxon>Actinomycetota</taxon>
        <taxon>Actinomycetes</taxon>
        <taxon>Kitasatosporales</taxon>
        <taxon>Carbonactinosporaceae</taxon>
        <taxon>Carbonactinospora</taxon>
    </lineage>
</organism>
<dbReference type="Gene3D" id="3.40.190.10">
    <property type="entry name" value="Periplasmic binding protein-like II"/>
    <property type="match status" value="1"/>
</dbReference>
<feature type="signal peptide" evidence="4">
    <location>
        <begin position="1"/>
        <end position="25"/>
    </location>
</feature>
<protein>
    <recommendedName>
        <fullName evidence="5">Solute-binding protein family 5 domain-containing protein</fullName>
    </recommendedName>
</protein>
<dbReference type="PROSITE" id="PS51257">
    <property type="entry name" value="PROKAR_LIPOPROTEIN"/>
    <property type="match status" value="1"/>
</dbReference>
<evidence type="ECO:0000256" key="3">
    <source>
        <dbReference type="ARBA" id="ARBA00022729"/>
    </source>
</evidence>
<gene>
    <name evidence="6" type="ORF">TH66_01410</name>
    <name evidence="7" type="ORF">TR74_13885</name>
</gene>
<feature type="domain" description="Solute-binding protein family 5" evidence="5">
    <location>
        <begin position="80"/>
        <end position="468"/>
    </location>
</feature>
<dbReference type="PIRSF" id="PIRSF002741">
    <property type="entry name" value="MppA"/>
    <property type="match status" value="1"/>
</dbReference>
<dbReference type="GO" id="GO:1904680">
    <property type="term" value="F:peptide transmembrane transporter activity"/>
    <property type="evidence" value="ECO:0007669"/>
    <property type="project" value="TreeGrafter"/>
</dbReference>
<dbReference type="GO" id="GO:0043190">
    <property type="term" value="C:ATP-binding cassette (ABC) transporter complex"/>
    <property type="evidence" value="ECO:0007669"/>
    <property type="project" value="InterPro"/>
</dbReference>
<evidence type="ECO:0000313" key="8">
    <source>
        <dbReference type="Proteomes" id="UP000070598"/>
    </source>
</evidence>
<dbReference type="Proteomes" id="UP000070659">
    <property type="component" value="Unassembled WGS sequence"/>
</dbReference>
<evidence type="ECO:0000256" key="1">
    <source>
        <dbReference type="ARBA" id="ARBA00005695"/>
    </source>
</evidence>
<evidence type="ECO:0000313" key="7">
    <source>
        <dbReference type="EMBL" id="KWX08684.1"/>
    </source>
</evidence>
<dbReference type="PANTHER" id="PTHR30290">
    <property type="entry name" value="PERIPLASMIC BINDING COMPONENT OF ABC TRANSPORTER"/>
    <property type="match status" value="1"/>
</dbReference>
<proteinExistence type="inferred from homology"/>
<dbReference type="InterPro" id="IPR039424">
    <property type="entry name" value="SBP_5"/>
</dbReference>
<dbReference type="Proteomes" id="UP000070598">
    <property type="component" value="Unassembled WGS sequence"/>
</dbReference>
<dbReference type="Gene3D" id="3.10.105.10">
    <property type="entry name" value="Dipeptide-binding Protein, Domain 3"/>
    <property type="match status" value="1"/>
</dbReference>
<dbReference type="PANTHER" id="PTHR30290:SF9">
    <property type="entry name" value="OLIGOPEPTIDE-BINDING PROTEIN APPA"/>
    <property type="match status" value="1"/>
</dbReference>
<dbReference type="InterPro" id="IPR030678">
    <property type="entry name" value="Peptide/Ni-bd"/>
</dbReference>
<evidence type="ECO:0000259" key="5">
    <source>
        <dbReference type="Pfam" id="PF00496"/>
    </source>
</evidence>
<dbReference type="Gene3D" id="3.90.76.10">
    <property type="entry name" value="Dipeptide-binding Protein, Domain 1"/>
    <property type="match status" value="1"/>
</dbReference>
<dbReference type="EMBL" id="JYIK01000952">
    <property type="protein sequence ID" value="KWX08684.1"/>
    <property type="molecule type" value="Genomic_DNA"/>
</dbReference>
<dbReference type="InterPro" id="IPR000914">
    <property type="entry name" value="SBP_5_dom"/>
</dbReference>
<evidence type="ECO:0000256" key="2">
    <source>
        <dbReference type="ARBA" id="ARBA00022448"/>
    </source>
</evidence>
<dbReference type="GO" id="GO:0015833">
    <property type="term" value="P:peptide transport"/>
    <property type="evidence" value="ECO:0007669"/>
    <property type="project" value="TreeGrafter"/>
</dbReference>
<dbReference type="PATRIC" id="fig|1469144.8.peg.1464"/>
<evidence type="ECO:0000256" key="4">
    <source>
        <dbReference type="SAM" id="SignalP"/>
    </source>
</evidence>
<evidence type="ECO:0000313" key="6">
    <source>
        <dbReference type="EMBL" id="KWX05781.1"/>
    </source>
</evidence>
<dbReference type="SUPFAM" id="SSF53850">
    <property type="entry name" value="Periplasmic binding protein-like II"/>
    <property type="match status" value="1"/>
</dbReference>
<reference evidence="6 9" key="2">
    <citation type="submission" date="2015-02" db="EMBL/GenBank/DDBJ databases">
        <title>Physiological reanalysis, assessment of diazotrophy, and genome sequences of multiple isolates of Streptomyces thermoautotrophicus.</title>
        <authorList>
            <person name="MacKellar D.C."/>
            <person name="Lieber L."/>
            <person name="Norman J."/>
            <person name="Bolger A."/>
            <person name="Tobin C."/>
            <person name="Murray J.W."/>
            <person name="Prell J."/>
        </authorList>
    </citation>
    <scope>NUCLEOTIDE SEQUENCE [LARGE SCALE GENOMIC DNA]</scope>
    <source>
        <strain evidence="6 9">UBT1</strain>
    </source>
</reference>
<keyword evidence="2" id="KW-0813">Transport</keyword>
<comment type="caution">
    <text evidence="6">The sequence shown here is derived from an EMBL/GenBank/DDBJ whole genome shotgun (WGS) entry which is preliminary data.</text>
</comment>